<feature type="compositionally biased region" description="Low complexity" evidence="1">
    <location>
        <begin position="221"/>
        <end position="241"/>
    </location>
</feature>
<dbReference type="PANTHER" id="PTHR31058:SF2">
    <property type="entry name" value="ZINC FINGER C4H2 DOMAIN-CONTAINING PROTEIN"/>
    <property type="match status" value="1"/>
</dbReference>
<reference evidence="3" key="1">
    <citation type="journal article" date="2018" name="Nat. Microbiol.">
        <title>Leveraging single-cell genomics to expand the fungal tree of life.</title>
        <authorList>
            <person name="Ahrendt S.R."/>
            <person name="Quandt C.A."/>
            <person name="Ciobanu D."/>
            <person name="Clum A."/>
            <person name="Salamov A."/>
            <person name="Andreopoulos B."/>
            <person name="Cheng J.F."/>
            <person name="Woyke T."/>
            <person name="Pelin A."/>
            <person name="Henrissat B."/>
            <person name="Reynolds N.K."/>
            <person name="Benny G.L."/>
            <person name="Smith M.E."/>
            <person name="James T.Y."/>
            <person name="Grigoriev I.V."/>
        </authorList>
    </citation>
    <scope>NUCLEOTIDE SEQUENCE [LARGE SCALE GENOMIC DNA]</scope>
    <source>
        <strain evidence="3">ATCC 52028</strain>
    </source>
</reference>
<accession>A0A4P9XD34</accession>
<evidence type="ECO:0000256" key="1">
    <source>
        <dbReference type="SAM" id="MobiDB-lite"/>
    </source>
</evidence>
<gene>
    <name evidence="2" type="ORF">CXG81DRAFT_23922</name>
</gene>
<keyword evidence="3" id="KW-1185">Reference proteome</keyword>
<dbReference type="InterPro" id="IPR018482">
    <property type="entry name" value="Znf-C4H2"/>
</dbReference>
<dbReference type="EMBL" id="ML014123">
    <property type="protein sequence ID" value="RKP03396.1"/>
    <property type="molecule type" value="Genomic_DNA"/>
</dbReference>
<name>A0A4P9XD34_9FUNG</name>
<feature type="compositionally biased region" description="Basic residues" evidence="1">
    <location>
        <begin position="254"/>
        <end position="263"/>
    </location>
</feature>
<dbReference type="PANTHER" id="PTHR31058">
    <property type="entry name" value="ZINC FINGER C4H2 DOMAIN-CONTAINING PROTEIN"/>
    <property type="match status" value="1"/>
</dbReference>
<sequence length="263" mass="27428">MAVPPPDDLEAHFGRLLALRDASTELATLQNAVIQTKNDSETVAALIDKVGAERRKLMAERRLVLDWLASIQADLQQLEPLAAELAADRAANECQLQTQMRAYATHKDAVDRLRAEHRLPRLPSLQSLIDARVGSYLRQRTQLWRSAGMSSVPAHDAADAPSPGGGATSDAASAHASALGSPLRPVTPATDTAGGDGDDDGATAAASSPTPTGTARRRTAAARPSKPVAAAADASPADAAQPSPPPARDGVAVKRTRLRLAPS</sequence>
<protein>
    <submittedName>
        <fullName evidence="2">Uncharacterized protein</fullName>
    </submittedName>
</protein>
<dbReference type="AlphaFoldDB" id="A0A4P9XD34"/>
<dbReference type="GO" id="GO:0005634">
    <property type="term" value="C:nucleus"/>
    <property type="evidence" value="ECO:0007669"/>
    <property type="project" value="TreeGrafter"/>
</dbReference>
<evidence type="ECO:0000313" key="2">
    <source>
        <dbReference type="EMBL" id="RKP03396.1"/>
    </source>
</evidence>
<feature type="compositionally biased region" description="Low complexity" evidence="1">
    <location>
        <begin position="202"/>
        <end position="214"/>
    </location>
</feature>
<feature type="compositionally biased region" description="Low complexity" evidence="1">
    <location>
        <begin position="150"/>
        <end position="193"/>
    </location>
</feature>
<feature type="region of interest" description="Disordered" evidence="1">
    <location>
        <begin position="147"/>
        <end position="263"/>
    </location>
</feature>
<organism evidence="2 3">
    <name type="scientific">Caulochytrium protostelioides</name>
    <dbReference type="NCBI Taxonomy" id="1555241"/>
    <lineage>
        <taxon>Eukaryota</taxon>
        <taxon>Fungi</taxon>
        <taxon>Fungi incertae sedis</taxon>
        <taxon>Chytridiomycota</taxon>
        <taxon>Chytridiomycota incertae sedis</taxon>
        <taxon>Chytridiomycetes</taxon>
        <taxon>Caulochytriales</taxon>
        <taxon>Caulochytriaceae</taxon>
        <taxon>Caulochytrium</taxon>
    </lineage>
</organism>
<proteinExistence type="predicted"/>
<evidence type="ECO:0000313" key="3">
    <source>
        <dbReference type="Proteomes" id="UP000274922"/>
    </source>
</evidence>
<dbReference type="Proteomes" id="UP000274922">
    <property type="component" value="Unassembled WGS sequence"/>
</dbReference>